<dbReference type="GeneID" id="111116359"/>
<evidence type="ECO:0000313" key="3">
    <source>
        <dbReference type="RefSeq" id="XP_022311052.1"/>
    </source>
</evidence>
<dbReference type="RefSeq" id="XP_022311052.1">
    <property type="nucleotide sequence ID" value="XM_022455344.1"/>
</dbReference>
<dbReference type="KEGG" id="cvn:111116359"/>
<dbReference type="Gene3D" id="2.40.50.140">
    <property type="entry name" value="Nucleic acid-binding proteins"/>
    <property type="match status" value="1"/>
</dbReference>
<proteinExistence type="predicted"/>
<dbReference type="InterPro" id="IPR012340">
    <property type="entry name" value="NA-bd_OB-fold"/>
</dbReference>
<keyword evidence="2" id="KW-1185">Reference proteome</keyword>
<evidence type="ECO:0000256" key="1">
    <source>
        <dbReference type="SAM" id="MobiDB-lite"/>
    </source>
</evidence>
<reference evidence="3" key="1">
    <citation type="submission" date="2025-08" db="UniProtKB">
        <authorList>
            <consortium name="RefSeq"/>
        </authorList>
    </citation>
    <scope>IDENTIFICATION</scope>
    <source>
        <tissue evidence="3">Whole sample</tissue>
    </source>
</reference>
<dbReference type="Proteomes" id="UP000694844">
    <property type="component" value="Chromosome 10"/>
</dbReference>
<name>A0A8B8C5R8_CRAVI</name>
<dbReference type="CDD" id="cd04491">
    <property type="entry name" value="SoSSB_OBF"/>
    <property type="match status" value="1"/>
</dbReference>
<dbReference type="OrthoDB" id="6088167at2759"/>
<gene>
    <name evidence="3" type="primary">LOC111116359</name>
</gene>
<feature type="region of interest" description="Disordered" evidence="1">
    <location>
        <begin position="40"/>
        <end position="61"/>
    </location>
</feature>
<feature type="compositionally biased region" description="Basic and acidic residues" evidence="1">
    <location>
        <begin position="40"/>
        <end position="54"/>
    </location>
</feature>
<accession>A0A8B8C5R8</accession>
<feature type="region of interest" description="Disordered" evidence="1">
    <location>
        <begin position="1"/>
        <end position="27"/>
    </location>
</feature>
<evidence type="ECO:0000313" key="2">
    <source>
        <dbReference type="Proteomes" id="UP000694844"/>
    </source>
</evidence>
<sequence>MDLSTLMKSVVGHSPYPKKKHNSEARGDCCDKCHCDLPRSKETRPPSKYKEGRDSYIASSPPADVKNVAEALASPTKTRVSVRGKIVQEEATRYVTVKNEDNVKVKNIYLEDTTKKCKIALWRDLADQPIRPGDYVEVSDCITNTFRNEVSLSTTSKTAITKTKCPEETVTWEIESVCIEESKATMLLKDDRVVTAPVKSLLEAFPECMEEDLQQYLVSMCNPTMVVKCTFKGSDLLSMKF</sequence>
<dbReference type="AlphaFoldDB" id="A0A8B8C5R8"/>
<protein>
    <submittedName>
        <fullName evidence="3">Uncharacterized protein LOC111116359</fullName>
    </submittedName>
</protein>
<dbReference type="SUPFAM" id="SSF50249">
    <property type="entry name" value="Nucleic acid-binding proteins"/>
    <property type="match status" value="1"/>
</dbReference>
<organism evidence="2 3">
    <name type="scientific">Crassostrea virginica</name>
    <name type="common">Eastern oyster</name>
    <dbReference type="NCBI Taxonomy" id="6565"/>
    <lineage>
        <taxon>Eukaryota</taxon>
        <taxon>Metazoa</taxon>
        <taxon>Spiralia</taxon>
        <taxon>Lophotrochozoa</taxon>
        <taxon>Mollusca</taxon>
        <taxon>Bivalvia</taxon>
        <taxon>Autobranchia</taxon>
        <taxon>Pteriomorphia</taxon>
        <taxon>Ostreida</taxon>
        <taxon>Ostreoidea</taxon>
        <taxon>Ostreidae</taxon>
        <taxon>Crassostrea</taxon>
    </lineage>
</organism>